<dbReference type="EMBL" id="SOFG01000011">
    <property type="protein sequence ID" value="TFB87206.1"/>
    <property type="molecule type" value="Genomic_DNA"/>
</dbReference>
<protein>
    <submittedName>
        <fullName evidence="1">Alternate-type signal peptide domain-containing protein</fullName>
    </submittedName>
</protein>
<comment type="caution">
    <text evidence="1">The sequence shown here is derived from an EMBL/GenBank/DDBJ whole genome shotgun (WGS) entry which is preliminary data.</text>
</comment>
<keyword evidence="2" id="KW-1185">Reference proteome</keyword>
<reference evidence="1 2" key="1">
    <citation type="submission" date="2019-03" db="EMBL/GenBank/DDBJ databases">
        <title>Genomics of glacier-inhabiting Cryobacterium strains.</title>
        <authorList>
            <person name="Liu Q."/>
            <person name="Xin Y.-H."/>
        </authorList>
    </citation>
    <scope>NUCLEOTIDE SEQUENCE [LARGE SCALE GENOMIC DNA]</scope>
    <source>
        <strain evidence="1 2">MDB2-B</strain>
    </source>
</reference>
<evidence type="ECO:0000313" key="2">
    <source>
        <dbReference type="Proteomes" id="UP000297608"/>
    </source>
</evidence>
<dbReference type="RefSeq" id="WP_134534362.1">
    <property type="nucleotide sequence ID" value="NZ_SOFG01000011.1"/>
</dbReference>
<sequence length="196" mass="18807">MNKLLKGSIAGAVGVALLLGGAGTLAQWNSSAAAGSGATITAGTLVITPSGVGAWTSGGKSIDPSTFKAVPGDSLTYTKTVKITATGDNLTATLALAPGSFAPVSVSPALTAPADLALSTYLTNSASIALSGVTGFSGSGSSYTVTPGATGINGVDAVVTVTVKFPKNGTAGDSSEAATKLGSVKLSDLAITITQG</sequence>
<dbReference type="Proteomes" id="UP000297608">
    <property type="component" value="Unassembled WGS sequence"/>
</dbReference>
<gene>
    <name evidence="1" type="ORF">E3O44_08735</name>
</gene>
<dbReference type="NCBIfam" id="TIGR04089">
    <property type="entry name" value="exp_by_SipW_III"/>
    <property type="match status" value="1"/>
</dbReference>
<dbReference type="InterPro" id="IPR024006">
    <property type="entry name" value="Alt_signal_exp_actinobact"/>
</dbReference>
<evidence type="ECO:0000313" key="1">
    <source>
        <dbReference type="EMBL" id="TFB87206.1"/>
    </source>
</evidence>
<accession>A0ABY2IEB3</accession>
<proteinExistence type="predicted"/>
<name>A0ABY2IEB3_9MICO</name>
<organism evidence="1 2">
    <name type="scientific">Cryobacterium algoricola</name>
    <dbReference type="NCBI Taxonomy" id="1259183"/>
    <lineage>
        <taxon>Bacteria</taxon>
        <taxon>Bacillati</taxon>
        <taxon>Actinomycetota</taxon>
        <taxon>Actinomycetes</taxon>
        <taxon>Micrococcales</taxon>
        <taxon>Microbacteriaceae</taxon>
        <taxon>Cryobacterium</taxon>
    </lineage>
</organism>